<dbReference type="AlphaFoldDB" id="A0A0S4R1U4"/>
<reference evidence="1 2" key="1">
    <citation type="submission" date="2015-11" db="EMBL/GenBank/DDBJ databases">
        <authorList>
            <consortium name="Pathogen Informatics"/>
        </authorList>
    </citation>
    <scope>NUCLEOTIDE SEQUENCE [LARGE SCALE GENOMIC DNA]</scope>
    <source>
        <strain evidence="1 2">006A-0059</strain>
    </source>
</reference>
<organism evidence="1 2">
    <name type="scientific">Campylobacter hyointestinalis subsp. hyointestinalis</name>
    <dbReference type="NCBI Taxonomy" id="91352"/>
    <lineage>
        <taxon>Bacteria</taxon>
        <taxon>Pseudomonadati</taxon>
        <taxon>Campylobacterota</taxon>
        <taxon>Epsilonproteobacteria</taxon>
        <taxon>Campylobacterales</taxon>
        <taxon>Campylobacteraceae</taxon>
        <taxon>Campylobacter</taxon>
    </lineage>
</organism>
<dbReference type="RefSeq" id="WP_059434837.1">
    <property type="nucleotide sequence ID" value="NZ_FAVB01000001.1"/>
</dbReference>
<dbReference type="Proteomes" id="UP000052237">
    <property type="component" value="Unassembled WGS sequence"/>
</dbReference>
<proteinExistence type="predicted"/>
<name>A0A0S4R1U4_CAMHY</name>
<evidence type="ECO:0000313" key="1">
    <source>
        <dbReference type="EMBL" id="CUU68030.1"/>
    </source>
</evidence>
<sequence>MVQKTVNRIIASNTVGEFWDDSVRKCLPYVINSTDATNNAIGRYFTSSDGVSVSAGGSGAGVGVFVGAKTQPNFNGDLSATTTVPNNVVGEFCTMGRVVVNLGAQSTFGAEVNYTVATGALGVGAGDGSTTKTIPNAFVLVPGGSDGLCVVEFGRN</sequence>
<dbReference type="EMBL" id="FAVB01000001">
    <property type="protein sequence ID" value="CUU68030.1"/>
    <property type="molecule type" value="Genomic_DNA"/>
</dbReference>
<protein>
    <submittedName>
        <fullName evidence="1">Uncharacterized protein</fullName>
    </submittedName>
</protein>
<keyword evidence="2" id="KW-1185">Reference proteome</keyword>
<evidence type="ECO:0000313" key="2">
    <source>
        <dbReference type="Proteomes" id="UP000052237"/>
    </source>
</evidence>
<dbReference type="Pfam" id="PF22758">
    <property type="entry name" value="Phage_cement"/>
    <property type="match status" value="1"/>
</dbReference>
<comment type="caution">
    <text evidence="1">The sequence shown here is derived from an EMBL/GenBank/DDBJ whole genome shotgun (WGS) entry which is preliminary data.</text>
</comment>
<accession>A0A0S4R1U4</accession>
<dbReference type="InterPro" id="IPR054438">
    <property type="entry name" value="Struct_cement_gp24/gp6"/>
</dbReference>
<gene>
    <name evidence="1" type="ORF">ERS686654_00044</name>
</gene>